<gene>
    <name evidence="3" type="ORF">M9458_025530</name>
</gene>
<reference evidence="3 4" key="1">
    <citation type="submission" date="2024-05" db="EMBL/GenBank/DDBJ databases">
        <title>Genome sequencing and assembly of Indian major carp, Cirrhinus mrigala (Hamilton, 1822).</title>
        <authorList>
            <person name="Mohindra V."/>
            <person name="Chowdhury L.M."/>
            <person name="Lal K."/>
            <person name="Jena J.K."/>
        </authorList>
    </citation>
    <scope>NUCLEOTIDE SEQUENCE [LARGE SCALE GENOMIC DNA]</scope>
    <source>
        <strain evidence="3">CM1030</strain>
        <tissue evidence="3">Blood</tissue>
    </source>
</reference>
<feature type="domain" description="Kinesin motor" evidence="2">
    <location>
        <begin position="19"/>
        <end position="64"/>
    </location>
</feature>
<evidence type="ECO:0000313" key="3">
    <source>
        <dbReference type="EMBL" id="KAL0180088.1"/>
    </source>
</evidence>
<name>A0ABD0Q1B1_CIRMR</name>
<comment type="similarity">
    <text evidence="1">Belongs to the TRAFAC class myosin-kinesin ATPase superfamily. Kinesin family.</text>
</comment>
<evidence type="ECO:0000259" key="2">
    <source>
        <dbReference type="PROSITE" id="PS50067"/>
    </source>
</evidence>
<keyword evidence="4" id="KW-1185">Reference proteome</keyword>
<protein>
    <recommendedName>
        <fullName evidence="2">Kinesin motor domain-containing protein</fullName>
    </recommendedName>
</protein>
<evidence type="ECO:0000313" key="4">
    <source>
        <dbReference type="Proteomes" id="UP001529510"/>
    </source>
</evidence>
<comment type="caution">
    <text evidence="1">Lacks conserved residue(s) required for the propagation of feature annotation.</text>
</comment>
<organism evidence="3 4">
    <name type="scientific">Cirrhinus mrigala</name>
    <name type="common">Mrigala</name>
    <dbReference type="NCBI Taxonomy" id="683832"/>
    <lineage>
        <taxon>Eukaryota</taxon>
        <taxon>Metazoa</taxon>
        <taxon>Chordata</taxon>
        <taxon>Craniata</taxon>
        <taxon>Vertebrata</taxon>
        <taxon>Euteleostomi</taxon>
        <taxon>Actinopterygii</taxon>
        <taxon>Neopterygii</taxon>
        <taxon>Teleostei</taxon>
        <taxon>Ostariophysi</taxon>
        <taxon>Cypriniformes</taxon>
        <taxon>Cyprinidae</taxon>
        <taxon>Labeoninae</taxon>
        <taxon>Labeonini</taxon>
        <taxon>Cirrhinus</taxon>
    </lineage>
</organism>
<feature type="non-terminal residue" evidence="3">
    <location>
        <position position="64"/>
    </location>
</feature>
<evidence type="ECO:0000256" key="1">
    <source>
        <dbReference type="PROSITE-ProRule" id="PRU00283"/>
    </source>
</evidence>
<comment type="caution">
    <text evidence="3">The sequence shown here is derived from an EMBL/GenBank/DDBJ whole genome shotgun (WGS) entry which is preliminary data.</text>
</comment>
<dbReference type="PROSITE" id="PS50067">
    <property type="entry name" value="KINESIN_MOTOR_2"/>
    <property type="match status" value="1"/>
</dbReference>
<dbReference type="EMBL" id="JAMKFB020000012">
    <property type="protein sequence ID" value="KAL0180088.1"/>
    <property type="molecule type" value="Genomic_DNA"/>
</dbReference>
<sequence>MAQRVAVNDGAPGSKRTSRVRVAVRLRPYMDKQDEKGEGPCVRGLGPQKLEIINWRNATETLQY</sequence>
<accession>A0ABD0Q1B1</accession>
<dbReference type="AlphaFoldDB" id="A0ABD0Q1B1"/>
<dbReference type="InterPro" id="IPR001752">
    <property type="entry name" value="Kinesin_motor_dom"/>
</dbReference>
<proteinExistence type="inferred from homology"/>
<dbReference type="Proteomes" id="UP001529510">
    <property type="component" value="Unassembled WGS sequence"/>
</dbReference>